<dbReference type="FunFam" id="2.60.120.10:FF:000073">
    <property type="entry name" value="Glycinin G1"/>
    <property type="match status" value="1"/>
</dbReference>
<feature type="domain" description="Cupin type-1" evidence="8">
    <location>
        <begin position="299"/>
        <end position="448"/>
    </location>
</feature>
<name>Q9M4R4_ELAGV</name>
<keyword evidence="4" id="KW-0758">Storage protein</keyword>
<dbReference type="EMBL" id="AF261691">
    <property type="protein sequence ID" value="AAF69015.1"/>
    <property type="molecule type" value="mRNA"/>
</dbReference>
<keyword evidence="5" id="KW-0708">Seed storage protein</keyword>
<keyword evidence="6" id="KW-1015">Disulfide bond</keyword>
<evidence type="ECO:0000256" key="6">
    <source>
        <dbReference type="ARBA" id="ARBA00023157"/>
    </source>
</evidence>
<dbReference type="GO" id="GO:0045735">
    <property type="term" value="F:nutrient reservoir activity"/>
    <property type="evidence" value="ECO:0007669"/>
    <property type="project" value="UniProtKB-KW"/>
</dbReference>
<dbReference type="SMART" id="SM00835">
    <property type="entry name" value="Cupin_1"/>
    <property type="match status" value="2"/>
</dbReference>
<evidence type="ECO:0000256" key="2">
    <source>
        <dbReference type="ARBA" id="ARBA00011818"/>
    </source>
</evidence>
<evidence type="ECO:0000313" key="9">
    <source>
        <dbReference type="EMBL" id="AAF69015.1"/>
    </source>
</evidence>
<sequence>MKGMVTSAATLLPFSLCLLLLCRPSLAQFERSPRQSVRRSGEQSQCGVEKHNALEPIREVRSEAGVTEYYQNNAQFECAGVAAFRRTIEPRGLLLPSFSNAPRLVYIIQGRGIYGTVIPGCPETFQSFQQSESEKQSEKGQRQRFRDEHQRIHHFNQEDVIAIAAEVAHWCYTDADTPVIAFTVSDISTARISLMKTIGNSYWLGDGVAAGGNLGKNKNRAQRATSLADSIPSYWRPAIGVDREVARKLQCKDDQRGEIVRVEKGLEVLRPSSEKQEREERGRGTNGLEVAMCSMRNRENIDSSRRADVYIPRGGRITNLNSQKLPMLSFIQLSAERVVLYKNAMLAPHWNINAHSVTYCTGGRGGVQVVDNNGKTVFDGELRQGQLLVIPQNFAVIKQAGNEGFEFTSIKTIDNAMVNTIVGKASAFQGMPEEVLMNSYRINRNEARTVKFNRGHEMAIFSPRSEGRADA</sequence>
<feature type="domain" description="Cupin type-1" evidence="8">
    <location>
        <begin position="51"/>
        <end position="210"/>
    </location>
</feature>
<evidence type="ECO:0000259" key="8">
    <source>
        <dbReference type="SMART" id="SM00835"/>
    </source>
</evidence>
<protein>
    <submittedName>
        <fullName evidence="9">Glutelin</fullName>
    </submittedName>
</protein>
<dbReference type="Gene3D" id="2.60.120.10">
    <property type="entry name" value="Jelly Rolls"/>
    <property type="match status" value="2"/>
</dbReference>
<proteinExistence type="evidence at transcript level"/>
<dbReference type="InterPro" id="IPR006045">
    <property type="entry name" value="Cupin_1"/>
</dbReference>
<evidence type="ECO:0000256" key="4">
    <source>
        <dbReference type="ARBA" id="ARBA00022761"/>
    </source>
</evidence>
<evidence type="ECO:0000256" key="5">
    <source>
        <dbReference type="ARBA" id="ARBA00023129"/>
    </source>
</evidence>
<dbReference type="AlphaFoldDB" id="Q9M4R4"/>
<dbReference type="PRINTS" id="PR00439">
    <property type="entry name" value="11SGLOBULIN"/>
</dbReference>
<dbReference type="PANTHER" id="PTHR31189">
    <property type="entry name" value="OS03G0336100 PROTEIN-RELATED"/>
    <property type="match status" value="1"/>
</dbReference>
<accession>Q9M4R4</accession>
<comment type="similarity">
    <text evidence="1">Belongs to the 11S seed storage protein (globulins) family.</text>
</comment>
<dbReference type="InterPro" id="IPR014710">
    <property type="entry name" value="RmlC-like_jellyroll"/>
</dbReference>
<evidence type="ECO:0000256" key="7">
    <source>
        <dbReference type="SAM" id="SignalP"/>
    </source>
</evidence>
<dbReference type="InterPro" id="IPR006044">
    <property type="entry name" value="11S_seedstore_pln"/>
</dbReference>
<feature type="chain" id="PRO_5004329212" evidence="7">
    <location>
        <begin position="28"/>
        <end position="471"/>
    </location>
</feature>
<organism evidence="9">
    <name type="scientific">Elaeis guineensis var. tenera</name>
    <name type="common">Oil palm</name>
    <dbReference type="NCBI Taxonomy" id="51953"/>
    <lineage>
        <taxon>Eukaryota</taxon>
        <taxon>Viridiplantae</taxon>
        <taxon>Streptophyta</taxon>
        <taxon>Embryophyta</taxon>
        <taxon>Tracheophyta</taxon>
        <taxon>Spermatophyta</taxon>
        <taxon>Magnoliopsida</taxon>
        <taxon>Liliopsida</taxon>
        <taxon>Arecaceae</taxon>
        <taxon>Arecoideae</taxon>
        <taxon>Cocoseae</taxon>
        <taxon>Elaeidinae</taxon>
        <taxon>Elaeis</taxon>
    </lineage>
</organism>
<dbReference type="SUPFAM" id="SSF51182">
    <property type="entry name" value="RmlC-like cupins"/>
    <property type="match status" value="1"/>
</dbReference>
<keyword evidence="3 7" id="KW-0732">Signal</keyword>
<reference evidence="9" key="1">
    <citation type="submission" date="2000-04" db="EMBL/GenBank/DDBJ databases">
        <title>Elaeis guineensis glutelin cDNA clone pKT7.</title>
        <authorList>
            <person name="Cha T.S."/>
            <person name="Shah F.H."/>
        </authorList>
    </citation>
    <scope>NUCLEOTIDE SEQUENCE</scope>
    <source>
        <tissue evidence="9">Kernel</tissue>
    </source>
</reference>
<dbReference type="CDD" id="cd02243">
    <property type="entry name" value="cupin_11S_legumin_C"/>
    <property type="match status" value="1"/>
</dbReference>
<dbReference type="CDD" id="cd02242">
    <property type="entry name" value="cupin_11S_legumin_N"/>
    <property type="match status" value="1"/>
</dbReference>
<dbReference type="InterPro" id="IPR050253">
    <property type="entry name" value="Seed_Storage-Functional"/>
</dbReference>
<comment type="subunit">
    <text evidence="2">Hexamer; each subunit is composed of an acidic and a basic chain derived from a single precursor and linked by a disulfide bond.</text>
</comment>
<dbReference type="InterPro" id="IPR011051">
    <property type="entry name" value="RmlC_Cupin_sf"/>
</dbReference>
<dbReference type="GO" id="GO:0048316">
    <property type="term" value="P:seed development"/>
    <property type="evidence" value="ECO:0007669"/>
    <property type="project" value="UniProtKB-ARBA"/>
</dbReference>
<feature type="signal peptide" evidence="7">
    <location>
        <begin position="1"/>
        <end position="27"/>
    </location>
</feature>
<evidence type="ECO:0000256" key="1">
    <source>
        <dbReference type="ARBA" id="ARBA00007178"/>
    </source>
</evidence>
<dbReference type="PANTHER" id="PTHR31189:SF35">
    <property type="entry name" value="12S SEED STORAGE PROTEIN CRB"/>
    <property type="match status" value="1"/>
</dbReference>
<dbReference type="Pfam" id="PF00190">
    <property type="entry name" value="Cupin_1"/>
    <property type="match status" value="2"/>
</dbReference>
<evidence type="ECO:0000256" key="3">
    <source>
        <dbReference type="ARBA" id="ARBA00022729"/>
    </source>
</evidence>